<gene>
    <name evidence="1" type="ORF">C0Q70_03724</name>
</gene>
<organism evidence="1 2">
    <name type="scientific">Pomacea canaliculata</name>
    <name type="common">Golden apple snail</name>
    <dbReference type="NCBI Taxonomy" id="400727"/>
    <lineage>
        <taxon>Eukaryota</taxon>
        <taxon>Metazoa</taxon>
        <taxon>Spiralia</taxon>
        <taxon>Lophotrochozoa</taxon>
        <taxon>Mollusca</taxon>
        <taxon>Gastropoda</taxon>
        <taxon>Caenogastropoda</taxon>
        <taxon>Architaenioglossa</taxon>
        <taxon>Ampullarioidea</taxon>
        <taxon>Ampullariidae</taxon>
        <taxon>Pomacea</taxon>
    </lineage>
</organism>
<protein>
    <submittedName>
        <fullName evidence="1">Uncharacterized protein</fullName>
    </submittedName>
</protein>
<dbReference type="EMBL" id="PZQS01000002">
    <property type="protein sequence ID" value="PVD36736.1"/>
    <property type="molecule type" value="Genomic_DNA"/>
</dbReference>
<dbReference type="AlphaFoldDB" id="A0A2T7PTI5"/>
<reference evidence="1 2" key="1">
    <citation type="submission" date="2018-04" db="EMBL/GenBank/DDBJ databases">
        <title>The genome of golden apple snail Pomacea canaliculata provides insight into stress tolerance and invasive adaptation.</title>
        <authorList>
            <person name="Liu C."/>
            <person name="Liu B."/>
            <person name="Ren Y."/>
            <person name="Zhang Y."/>
            <person name="Wang H."/>
            <person name="Li S."/>
            <person name="Jiang F."/>
            <person name="Yin L."/>
            <person name="Zhang G."/>
            <person name="Qian W."/>
            <person name="Fan W."/>
        </authorList>
    </citation>
    <scope>NUCLEOTIDE SEQUENCE [LARGE SCALE GENOMIC DNA]</scope>
    <source>
        <strain evidence="1">SZHN2017</strain>
        <tissue evidence="1">Muscle</tissue>
    </source>
</reference>
<dbReference type="InterPro" id="IPR053819">
    <property type="entry name" value="TEADIR3_omega_loop"/>
</dbReference>
<accession>A0A2T7PTI5</accession>
<dbReference type="Pfam" id="PF15238">
    <property type="entry name" value="TEADIR3"/>
    <property type="match status" value="1"/>
</dbReference>
<proteinExistence type="predicted"/>
<evidence type="ECO:0000313" key="1">
    <source>
        <dbReference type="EMBL" id="PVD36736.1"/>
    </source>
</evidence>
<keyword evidence="2" id="KW-1185">Reference proteome</keyword>
<dbReference type="Proteomes" id="UP000245119">
    <property type="component" value="Linkage Group LG2"/>
</dbReference>
<name>A0A2T7PTI5_POMCA</name>
<sequence length="225" mass="25009">MLVFTSTLHVKGCLLEIVDNGNLAAMPYPRYPSYPIHTPDRVILVPSTPMKLRALPQSFWQQPNLAQQVSPATMYPLLPPLCNKDTEEDIAEVRPVTPPNESGAETKRLAPERKISVANTDLLFKLFENISDEKKTATVHLKRGRPRRMPIKSCTKGLLFGNDPYLVDAIADTLFPQLSIESSRFGGNTSLQLVTLGTGDKTVTLPSLTLEQNYPQMLSELVTHI</sequence>
<comment type="caution">
    <text evidence="1">The sequence shown here is derived from an EMBL/GenBank/DDBJ whole genome shotgun (WGS) entry which is preliminary data.</text>
</comment>
<dbReference type="OrthoDB" id="10058719at2759"/>
<evidence type="ECO:0000313" key="2">
    <source>
        <dbReference type="Proteomes" id="UP000245119"/>
    </source>
</evidence>